<sequence>MPIPNSYDLASDIFLYHAEAAYTDSSTGASATLPCSVVYNANVPPTAALSVSCELTLATTYEVSIFHSRTNPQLLGGTQHVLEIEPAATDPDSCVVEFPSGKSIVSGFSFDAVVIPFDEFENPTNHTEDAFESRVELGSSGENVGDRRHVLPADHTFSELQTIAGSYKLYLNHSNTGREVADSPISFDVLPAPPSAATSTVSTGDSKSIVSSAATSLPLQAFLHDEFGNEVLDAPGVVVNIQGLDPLDPAAVVEHVLEGPRYSHTVTVLQGLTATLTISFGLDGVQIGEPVEITVAPSPPAGSDSTGVFVAVGVATFLLLIGAFFYRRRLQHAAERLKLVELEMVNQNEAFVRQKSMMLAEKENLAAEKEELEEEVRLKKHSEDELKVMVAALEAVSKERRDELKEVMMESKELKIDRLLGKGGFGVVNLATYRGTKVAMKQLLTVNEENVLRFRHECFLTKNLSHPNVVKLVGVCWSEELFACCLEFVENGSLEDWLRRTVGGKIYVKPKKLVVGKKNVKKKDPMWEVVSRGYDYNGKQYKPNLLTADDDAHVERILSLMTDGFAEARNPSSGGLKWKPVRNGVPLEEGVKCWSTYDSATTSGMAVATTEVKATPAQIMALYNDARYGSSGDLYNRNKVLEKNSTTRLDLLSLPPFFPGMHARECLTRAVIKKLDDGGVAFVAYTAGVDDERAPVVKGVKRITSDYGLLCKEKGGEAGVSELSVVIKTDLKLGGVVGLVGNSTIAGLGVDTAGDPVVKLKREVQKYLNEARRAEMTLGAPLAEAVFKGFDYNNKFDPKEHTTVDKEKEKEAGALLHDWWMGRMNPRFGWKPMLNADGTPLEDGAEGVHSYSETERCGKAVARLSIDATPAQVFGYYADPRTMAKTDVEVLDASYTVVTGLLPIKVGVATISEREALIRTVYTRNDQERSFSAVGWSVEVDERPATEGVVRVDALFYLLVRELPGSEGERSEVLRMTQVDPKFGTGLGFMNALAATKATEHAATPLFRLKKEVERLVKEYKPPPHVVEKLELTWKGGLWRMALEAALGVQYLHHHRYWSDGGKRHNGATNDVEEEEAGWKESVIHRDLKPDNMLLTRDWTLKLTDFGEARAQNMGGTMTSVGTPIYIAPEVMRADHYDEKADTWSYGLCLVAMIRAERTLEQFFYQALRKHKKRKTTKGLGMGQMTKYYYSEGWRPILPLSFVKAYPKLHALIQECWLVRRKERPNFDQIVARLQGDIGDEIKRKEEPEIELYSAEDDLVYRERIGKEDEIEDSDGEEEGTKRGDVVSKKEHDKIVAAKDRAMAELKETLREKSAKEREQGEVVGRWGAALENLREKHDVAVTSPEDLQALAATYKSVMKELEERRGREVELEEELGRYRDNEHK</sequence>
<dbReference type="Pfam" id="PF07714">
    <property type="entry name" value="PK_Tyr_Ser-Thr"/>
    <property type="match status" value="1"/>
</dbReference>
<dbReference type="InterPro" id="IPR017441">
    <property type="entry name" value="Protein_kinase_ATP_BS"/>
</dbReference>
<dbReference type="InterPro" id="IPR000719">
    <property type="entry name" value="Prot_kinase_dom"/>
</dbReference>
<comment type="caution">
    <text evidence="8">The sequence shown here is derived from an EMBL/GenBank/DDBJ whole genome shotgun (WGS) entry which is preliminary data.</text>
</comment>
<keyword evidence="1" id="KW-0808">Transferase</keyword>
<evidence type="ECO:0000313" key="8">
    <source>
        <dbReference type="EMBL" id="GMI50283.1"/>
    </source>
</evidence>
<evidence type="ECO:0000256" key="5">
    <source>
        <dbReference type="SAM" id="Coils"/>
    </source>
</evidence>
<feature type="region of interest" description="Disordered" evidence="6">
    <location>
        <begin position="1366"/>
        <end position="1385"/>
    </location>
</feature>
<keyword evidence="5" id="KW-0175">Coiled coil</keyword>
<gene>
    <name evidence="8" type="ORF">TeGR_g6443</name>
</gene>
<feature type="coiled-coil region" evidence="5">
    <location>
        <begin position="330"/>
        <end position="385"/>
    </location>
</feature>
<dbReference type="PROSITE" id="PS50011">
    <property type="entry name" value="PROTEIN_KINASE_DOM"/>
    <property type="match status" value="2"/>
</dbReference>
<feature type="region of interest" description="Disordered" evidence="6">
    <location>
        <begin position="1267"/>
        <end position="1290"/>
    </location>
</feature>
<dbReference type="InterPro" id="IPR051681">
    <property type="entry name" value="Ser/Thr_Kinases-Pseudokinases"/>
</dbReference>
<evidence type="ECO:0000256" key="1">
    <source>
        <dbReference type="ARBA" id="ARBA00022527"/>
    </source>
</evidence>
<name>A0ABQ6N8F5_9STRA</name>
<dbReference type="SMART" id="SM00220">
    <property type="entry name" value="S_TKc"/>
    <property type="match status" value="1"/>
</dbReference>
<proteinExistence type="predicted"/>
<dbReference type="PROSITE" id="PS00108">
    <property type="entry name" value="PROTEIN_KINASE_ST"/>
    <property type="match status" value="1"/>
</dbReference>
<dbReference type="Pfam" id="PF00069">
    <property type="entry name" value="Pkinase"/>
    <property type="match status" value="1"/>
</dbReference>
<dbReference type="Gene3D" id="1.10.510.10">
    <property type="entry name" value="Transferase(Phosphotransferase) domain 1"/>
    <property type="match status" value="2"/>
</dbReference>
<reference evidence="8 9" key="1">
    <citation type="journal article" date="2023" name="Commun. Biol.">
        <title>Genome analysis of Parmales, the sister group of diatoms, reveals the evolutionary specialization of diatoms from phago-mixotrophs to photoautotrophs.</title>
        <authorList>
            <person name="Ban H."/>
            <person name="Sato S."/>
            <person name="Yoshikawa S."/>
            <person name="Yamada K."/>
            <person name="Nakamura Y."/>
            <person name="Ichinomiya M."/>
            <person name="Sato N."/>
            <person name="Blanc-Mathieu R."/>
            <person name="Endo H."/>
            <person name="Kuwata A."/>
            <person name="Ogata H."/>
        </authorList>
    </citation>
    <scope>NUCLEOTIDE SEQUENCE [LARGE SCALE GENOMIC DNA]</scope>
</reference>
<accession>A0ABQ6N8F5</accession>
<keyword evidence="2 4" id="KW-0547">Nucleotide-binding</keyword>
<evidence type="ECO:0000256" key="2">
    <source>
        <dbReference type="ARBA" id="ARBA00022741"/>
    </source>
</evidence>
<feature type="domain" description="Protein kinase" evidence="7">
    <location>
        <begin position="414"/>
        <end position="710"/>
    </location>
</feature>
<feature type="compositionally biased region" description="Acidic residues" evidence="6">
    <location>
        <begin position="1269"/>
        <end position="1278"/>
    </location>
</feature>
<dbReference type="PANTHER" id="PTHR44329">
    <property type="entry name" value="SERINE/THREONINE-PROTEIN KINASE TNNI3K-RELATED"/>
    <property type="match status" value="1"/>
</dbReference>
<evidence type="ECO:0000256" key="6">
    <source>
        <dbReference type="SAM" id="MobiDB-lite"/>
    </source>
</evidence>
<organism evidence="8 9">
    <name type="scientific">Tetraparma gracilis</name>
    <dbReference type="NCBI Taxonomy" id="2962635"/>
    <lineage>
        <taxon>Eukaryota</taxon>
        <taxon>Sar</taxon>
        <taxon>Stramenopiles</taxon>
        <taxon>Ochrophyta</taxon>
        <taxon>Bolidophyceae</taxon>
        <taxon>Parmales</taxon>
        <taxon>Triparmaceae</taxon>
        <taxon>Tetraparma</taxon>
    </lineage>
</organism>
<dbReference type="PROSITE" id="PS00107">
    <property type="entry name" value="PROTEIN_KINASE_ATP"/>
    <property type="match status" value="1"/>
</dbReference>
<protein>
    <recommendedName>
        <fullName evidence="7">Protein kinase domain-containing protein</fullName>
    </recommendedName>
</protein>
<keyword evidence="9" id="KW-1185">Reference proteome</keyword>
<evidence type="ECO:0000256" key="3">
    <source>
        <dbReference type="ARBA" id="ARBA00022840"/>
    </source>
</evidence>
<feature type="binding site" evidence="4">
    <location>
        <position position="441"/>
    </location>
    <ligand>
        <name>ATP</name>
        <dbReference type="ChEBI" id="CHEBI:30616"/>
    </ligand>
</feature>
<dbReference type="SUPFAM" id="SSF56112">
    <property type="entry name" value="Protein kinase-like (PK-like)"/>
    <property type="match status" value="1"/>
</dbReference>
<dbReference type="InterPro" id="IPR023393">
    <property type="entry name" value="START-like_dom_sf"/>
</dbReference>
<keyword evidence="3 4" id="KW-0067">ATP-binding</keyword>
<feature type="domain" description="Protein kinase" evidence="7">
    <location>
        <begin position="920"/>
        <end position="1238"/>
    </location>
</feature>
<dbReference type="SUPFAM" id="SSF55961">
    <property type="entry name" value="Bet v1-like"/>
    <property type="match status" value="2"/>
</dbReference>
<evidence type="ECO:0000256" key="4">
    <source>
        <dbReference type="PROSITE-ProRule" id="PRU10141"/>
    </source>
</evidence>
<dbReference type="EMBL" id="BRYB01006498">
    <property type="protein sequence ID" value="GMI50283.1"/>
    <property type="molecule type" value="Genomic_DNA"/>
</dbReference>
<evidence type="ECO:0000259" key="7">
    <source>
        <dbReference type="PROSITE" id="PS50011"/>
    </source>
</evidence>
<dbReference type="Proteomes" id="UP001165060">
    <property type="component" value="Unassembled WGS sequence"/>
</dbReference>
<feature type="compositionally biased region" description="Basic and acidic residues" evidence="6">
    <location>
        <begin position="1279"/>
        <end position="1290"/>
    </location>
</feature>
<dbReference type="InterPro" id="IPR011009">
    <property type="entry name" value="Kinase-like_dom_sf"/>
</dbReference>
<dbReference type="Gene3D" id="3.30.530.20">
    <property type="match status" value="2"/>
</dbReference>
<dbReference type="InterPro" id="IPR008271">
    <property type="entry name" value="Ser/Thr_kinase_AS"/>
</dbReference>
<evidence type="ECO:0000313" key="9">
    <source>
        <dbReference type="Proteomes" id="UP001165060"/>
    </source>
</evidence>
<keyword evidence="1" id="KW-0418">Kinase</keyword>
<dbReference type="InterPro" id="IPR001245">
    <property type="entry name" value="Ser-Thr/Tyr_kinase_cat_dom"/>
</dbReference>
<keyword evidence="1" id="KW-0723">Serine/threonine-protein kinase</keyword>